<accession>A0ABW0ZNE8</accession>
<dbReference type="InterPro" id="IPR011231">
    <property type="entry name" value="Phage_VT1-Sakai_H0018"/>
</dbReference>
<evidence type="ECO:0000313" key="2">
    <source>
        <dbReference type="Proteomes" id="UP001596074"/>
    </source>
</evidence>
<dbReference type="EMBL" id="JBHSON010000004">
    <property type="protein sequence ID" value="MFC5744821.1"/>
    <property type="molecule type" value="Genomic_DNA"/>
</dbReference>
<name>A0ABW0ZNE8_9ACTN</name>
<dbReference type="Proteomes" id="UP001596074">
    <property type="component" value="Unassembled WGS sequence"/>
</dbReference>
<organism evidence="1 2">
    <name type="scientific">Actinomadura rugatobispora</name>
    <dbReference type="NCBI Taxonomy" id="1994"/>
    <lineage>
        <taxon>Bacteria</taxon>
        <taxon>Bacillati</taxon>
        <taxon>Actinomycetota</taxon>
        <taxon>Actinomycetes</taxon>
        <taxon>Streptosporangiales</taxon>
        <taxon>Thermomonosporaceae</taxon>
        <taxon>Actinomadura</taxon>
    </lineage>
</organism>
<proteinExistence type="predicted"/>
<evidence type="ECO:0000313" key="1">
    <source>
        <dbReference type="EMBL" id="MFC5744821.1"/>
    </source>
</evidence>
<gene>
    <name evidence="1" type="ORF">ACFPZN_04250</name>
</gene>
<keyword evidence="2" id="KW-1185">Reference proteome</keyword>
<protein>
    <submittedName>
        <fullName evidence="1">Capsid cement protein</fullName>
    </submittedName>
</protein>
<reference evidence="2" key="1">
    <citation type="journal article" date="2019" name="Int. J. Syst. Evol. Microbiol.">
        <title>The Global Catalogue of Microorganisms (GCM) 10K type strain sequencing project: providing services to taxonomists for standard genome sequencing and annotation.</title>
        <authorList>
            <consortium name="The Broad Institute Genomics Platform"/>
            <consortium name="The Broad Institute Genome Sequencing Center for Infectious Disease"/>
            <person name="Wu L."/>
            <person name="Ma J."/>
        </authorList>
    </citation>
    <scope>NUCLEOTIDE SEQUENCE [LARGE SCALE GENOMIC DNA]</scope>
    <source>
        <strain evidence="2">KCTC 42087</strain>
    </source>
</reference>
<comment type="caution">
    <text evidence="1">The sequence shown here is derived from an EMBL/GenBank/DDBJ whole genome shotgun (WGS) entry which is preliminary data.</text>
</comment>
<dbReference type="RefSeq" id="WP_378280318.1">
    <property type="nucleotide sequence ID" value="NZ_JBHSON010000004.1"/>
</dbReference>
<dbReference type="Pfam" id="PF09956">
    <property type="entry name" value="Phage_cement_2"/>
    <property type="match status" value="1"/>
</dbReference>
<sequence length="125" mass="12727">MATNRVYEHGTQFEANVSGVTGTGDGGLVMSGDPVVIGQLPGVALTTEDADDGMATIQTDGVFDLPVKGETTTNAAIAVGAIVYYDAAATPHKLNADSTNGVRFGYALEAVSSGATTTIRVKIGY</sequence>